<name>A0A4Y2MK85_ARAVE</name>
<dbReference type="OrthoDB" id="5791097at2759"/>
<evidence type="ECO:0000313" key="3">
    <source>
        <dbReference type="Proteomes" id="UP000499080"/>
    </source>
</evidence>
<accession>A0A4Y2MK85</accession>
<feature type="compositionally biased region" description="Polar residues" evidence="1">
    <location>
        <begin position="18"/>
        <end position="39"/>
    </location>
</feature>
<dbReference type="EMBL" id="BGPR01007527">
    <property type="protein sequence ID" value="GBN27571.1"/>
    <property type="molecule type" value="Genomic_DNA"/>
</dbReference>
<sequence length="46" mass="5368">MARLLGIRRLEPVVDLNPSESTANLTSYNQDQDYFQNPTFEDDYET</sequence>
<evidence type="ECO:0000256" key="1">
    <source>
        <dbReference type="SAM" id="MobiDB-lite"/>
    </source>
</evidence>
<proteinExistence type="predicted"/>
<evidence type="ECO:0000313" key="2">
    <source>
        <dbReference type="EMBL" id="GBN27571.1"/>
    </source>
</evidence>
<gene>
    <name evidence="2" type="ORF">AVEN_130449_1</name>
</gene>
<dbReference type="AlphaFoldDB" id="A0A4Y2MK85"/>
<reference evidence="2 3" key="1">
    <citation type="journal article" date="2019" name="Sci. Rep.">
        <title>Orb-weaving spider Araneus ventricosus genome elucidates the spidroin gene catalogue.</title>
        <authorList>
            <person name="Kono N."/>
            <person name="Nakamura H."/>
            <person name="Ohtoshi R."/>
            <person name="Moran D.A.P."/>
            <person name="Shinohara A."/>
            <person name="Yoshida Y."/>
            <person name="Fujiwara M."/>
            <person name="Mori M."/>
            <person name="Tomita M."/>
            <person name="Arakawa K."/>
        </authorList>
    </citation>
    <scope>NUCLEOTIDE SEQUENCE [LARGE SCALE GENOMIC DNA]</scope>
</reference>
<organism evidence="2 3">
    <name type="scientific">Araneus ventricosus</name>
    <name type="common">Orbweaver spider</name>
    <name type="synonym">Epeira ventricosa</name>
    <dbReference type="NCBI Taxonomy" id="182803"/>
    <lineage>
        <taxon>Eukaryota</taxon>
        <taxon>Metazoa</taxon>
        <taxon>Ecdysozoa</taxon>
        <taxon>Arthropoda</taxon>
        <taxon>Chelicerata</taxon>
        <taxon>Arachnida</taxon>
        <taxon>Araneae</taxon>
        <taxon>Araneomorphae</taxon>
        <taxon>Entelegynae</taxon>
        <taxon>Araneoidea</taxon>
        <taxon>Araneidae</taxon>
        <taxon>Araneus</taxon>
    </lineage>
</organism>
<dbReference type="Proteomes" id="UP000499080">
    <property type="component" value="Unassembled WGS sequence"/>
</dbReference>
<keyword evidence="3" id="KW-1185">Reference proteome</keyword>
<comment type="caution">
    <text evidence="2">The sequence shown here is derived from an EMBL/GenBank/DDBJ whole genome shotgun (WGS) entry which is preliminary data.</text>
</comment>
<protein>
    <submittedName>
        <fullName evidence="2">Uncharacterized protein</fullName>
    </submittedName>
</protein>
<feature type="region of interest" description="Disordered" evidence="1">
    <location>
        <begin position="18"/>
        <end position="46"/>
    </location>
</feature>
<feature type="non-terminal residue" evidence="2">
    <location>
        <position position="46"/>
    </location>
</feature>